<dbReference type="Proteomes" id="UP001189180">
    <property type="component" value="Unassembled WGS sequence"/>
</dbReference>
<gene>
    <name evidence="1" type="ORF">FHB240107_LOCUS4513</name>
</gene>
<dbReference type="AlphaFoldDB" id="A0ABC9HJF3"/>
<evidence type="ECO:0000313" key="1">
    <source>
        <dbReference type="EMBL" id="CAM0512824.1"/>
    </source>
</evidence>
<sequence length="172" mass="20013">MIVTGVSIERNISLWFTTYNYRQSPSLDGCVPEYFIEWFKTRHELHTCFHNVPKEIRKKITVLLSPNDVTTNEMDYIGESIFKCQTKLVRGTRKYEWSEYHGNIVSCERGDSASEVDYNTEIITVNTKSLTMTVEDRSKQQNVTRESCSRGLTNKRNQMIPISIIGFLIAYH</sequence>
<comment type="caution">
    <text evidence="1">The sequence shown here is derived from an EMBL/GenBank/DDBJ whole genome shotgun (WGS) entry which is preliminary data.</text>
</comment>
<keyword evidence="2" id="KW-1185">Reference proteome</keyword>
<evidence type="ECO:0000313" key="2">
    <source>
        <dbReference type="Proteomes" id="UP001189180"/>
    </source>
</evidence>
<name>A0ABC9HJF3_FASHE</name>
<proteinExistence type="predicted"/>
<reference evidence="1 2" key="1">
    <citation type="submission" date="2024-08" db="EMBL/GenBank/DDBJ databases">
        <authorList>
            <person name="Paterson S."/>
        </authorList>
    </citation>
    <scope>NUCLEOTIDE SEQUENCE [LARGE SCALE GENOMIC DNA]</scope>
</reference>
<accession>A0ABC9HJF3</accession>
<organism evidence="1 2">
    <name type="scientific">Fasciola hepatica</name>
    <name type="common">Liver fluke</name>
    <dbReference type="NCBI Taxonomy" id="6192"/>
    <lineage>
        <taxon>Eukaryota</taxon>
        <taxon>Metazoa</taxon>
        <taxon>Spiralia</taxon>
        <taxon>Lophotrochozoa</taxon>
        <taxon>Platyhelminthes</taxon>
        <taxon>Trematoda</taxon>
        <taxon>Digenea</taxon>
        <taxon>Plagiorchiida</taxon>
        <taxon>Echinostomata</taxon>
        <taxon>Echinostomatoidea</taxon>
        <taxon>Fasciolidae</taxon>
        <taxon>Fasciola</taxon>
    </lineage>
</organism>
<protein>
    <submittedName>
        <fullName evidence="1">Uncharacterized protein</fullName>
    </submittedName>
</protein>
<dbReference type="EMBL" id="CANUEZ050000320">
    <property type="protein sequence ID" value="CAM0512824.1"/>
    <property type="molecule type" value="Genomic_DNA"/>
</dbReference>